<protein>
    <submittedName>
        <fullName evidence="5">Flagellum-specific peptidoglycan hydrolase FlgJ</fullName>
    </submittedName>
</protein>
<keyword evidence="3" id="KW-0472">Membrane</keyword>
<dbReference type="PANTHER" id="PTHR33308">
    <property type="entry name" value="PEPTIDOGLYCAN HYDROLASE FLGJ"/>
    <property type="match status" value="1"/>
</dbReference>
<reference evidence="5 6" key="1">
    <citation type="submission" date="2024-06" db="EMBL/GenBank/DDBJ databases">
        <title>Genomic Encyclopedia of Type Strains, Phase IV (KMG-IV): sequencing the most valuable type-strain genomes for metagenomic binning, comparative biology and taxonomic classification.</title>
        <authorList>
            <person name="Goeker M."/>
        </authorList>
    </citation>
    <scope>NUCLEOTIDE SEQUENCE [LARGE SCALE GENOMIC DNA]</scope>
    <source>
        <strain evidence="5 6">DSM 15349</strain>
    </source>
</reference>
<dbReference type="Gene3D" id="4.10.80.30">
    <property type="entry name" value="DNA polymerase, domain 6"/>
    <property type="match status" value="1"/>
</dbReference>
<dbReference type="PANTHER" id="PTHR33308:SF9">
    <property type="entry name" value="PEPTIDOGLYCAN HYDROLASE FLGJ"/>
    <property type="match status" value="1"/>
</dbReference>
<keyword evidence="2 5" id="KW-0378">Hydrolase</keyword>
<dbReference type="Proteomes" id="UP001549055">
    <property type="component" value="Unassembled WGS sequence"/>
</dbReference>
<dbReference type="SMART" id="SM00047">
    <property type="entry name" value="LYZ2"/>
    <property type="match status" value="1"/>
</dbReference>
<keyword evidence="6" id="KW-1185">Reference proteome</keyword>
<evidence type="ECO:0000256" key="2">
    <source>
        <dbReference type="ARBA" id="ARBA00022801"/>
    </source>
</evidence>
<name>A0ABV2JKL8_9STRE</name>
<organism evidence="5 6">
    <name type="scientific">Streptococcus gallinaceus</name>
    <dbReference type="NCBI Taxonomy" id="165758"/>
    <lineage>
        <taxon>Bacteria</taxon>
        <taxon>Bacillati</taxon>
        <taxon>Bacillota</taxon>
        <taxon>Bacilli</taxon>
        <taxon>Lactobacillales</taxon>
        <taxon>Streptococcaceae</taxon>
        <taxon>Streptococcus</taxon>
    </lineage>
</organism>
<keyword evidence="3" id="KW-1133">Transmembrane helix</keyword>
<keyword evidence="3" id="KW-0812">Transmembrane</keyword>
<dbReference type="Gene3D" id="1.10.530.10">
    <property type="match status" value="1"/>
</dbReference>
<dbReference type="InterPro" id="IPR051056">
    <property type="entry name" value="Glycosyl_Hydrolase_73"/>
</dbReference>
<dbReference type="EMBL" id="JBEPMK010000003">
    <property type="protein sequence ID" value="MET3644471.1"/>
    <property type="molecule type" value="Genomic_DNA"/>
</dbReference>
<evidence type="ECO:0000259" key="4">
    <source>
        <dbReference type="SMART" id="SM00047"/>
    </source>
</evidence>
<proteinExistence type="inferred from homology"/>
<evidence type="ECO:0000256" key="1">
    <source>
        <dbReference type="ARBA" id="ARBA00010266"/>
    </source>
</evidence>
<evidence type="ECO:0000256" key="3">
    <source>
        <dbReference type="SAM" id="Phobius"/>
    </source>
</evidence>
<evidence type="ECO:0000313" key="5">
    <source>
        <dbReference type="EMBL" id="MET3644471.1"/>
    </source>
</evidence>
<dbReference type="RefSeq" id="WP_354280791.1">
    <property type="nucleotide sequence ID" value="NZ_JBEPMK010000003.1"/>
</dbReference>
<dbReference type="Pfam" id="PF01832">
    <property type="entry name" value="Glucosaminidase"/>
    <property type="match status" value="1"/>
</dbReference>
<gene>
    <name evidence="5" type="ORF">ABID27_001095</name>
</gene>
<evidence type="ECO:0000313" key="6">
    <source>
        <dbReference type="Proteomes" id="UP001549055"/>
    </source>
</evidence>
<sequence length="220" mass="24967">MVNKTQKNDRKQYSPKKRVSFKGLCQGVNWKKIALQLGLVVAIFLTFWGYFTWKIQAEQKAFEAADKSEFIRMVGHTAQDLAADHDLYASVMVAQAILESDWGKSRLTQEANNLFGVKGSFNGKSYEIETQEDDGTGKLSTVVAQFRQYPTYHASLRDNANLLANGVSWDANYYAGAWKSRTNSYQEATAYLQGRYATDTSYTSKLNALIEQYNLTRFDK</sequence>
<feature type="transmembrane region" description="Helical" evidence="3">
    <location>
        <begin position="33"/>
        <end position="53"/>
    </location>
</feature>
<dbReference type="GO" id="GO:0016787">
    <property type="term" value="F:hydrolase activity"/>
    <property type="evidence" value="ECO:0007669"/>
    <property type="project" value="UniProtKB-KW"/>
</dbReference>
<dbReference type="InterPro" id="IPR002901">
    <property type="entry name" value="MGlyc_endo_b_GlcNAc-like_dom"/>
</dbReference>
<accession>A0ABV2JKL8</accession>
<feature type="domain" description="Mannosyl-glycoprotein endo-beta-N-acetylglucosamidase-like" evidence="4">
    <location>
        <begin position="60"/>
        <end position="219"/>
    </location>
</feature>
<comment type="similarity">
    <text evidence="1">Belongs to the glycosyl hydrolase 73 family.</text>
</comment>
<comment type="caution">
    <text evidence="5">The sequence shown here is derived from an EMBL/GenBank/DDBJ whole genome shotgun (WGS) entry which is preliminary data.</text>
</comment>